<keyword evidence="1" id="KW-0812">Transmembrane</keyword>
<protein>
    <submittedName>
        <fullName evidence="2">Uncharacterized protein</fullName>
    </submittedName>
</protein>
<keyword evidence="1" id="KW-1133">Transmembrane helix</keyword>
<proteinExistence type="predicted"/>
<feature type="non-terminal residue" evidence="2">
    <location>
        <position position="154"/>
    </location>
</feature>
<evidence type="ECO:0000256" key="1">
    <source>
        <dbReference type="SAM" id="Phobius"/>
    </source>
</evidence>
<comment type="caution">
    <text evidence="2">The sequence shown here is derived from an EMBL/GenBank/DDBJ whole genome shotgun (WGS) entry which is preliminary data.</text>
</comment>
<gene>
    <name evidence="2" type="ORF">R3P38DRAFT_2882105</name>
</gene>
<dbReference type="AlphaFoldDB" id="A0AAW0D0X2"/>
<dbReference type="Proteomes" id="UP001362999">
    <property type="component" value="Unassembled WGS sequence"/>
</dbReference>
<organism evidence="2 3">
    <name type="scientific">Favolaschia claudopus</name>
    <dbReference type="NCBI Taxonomy" id="2862362"/>
    <lineage>
        <taxon>Eukaryota</taxon>
        <taxon>Fungi</taxon>
        <taxon>Dikarya</taxon>
        <taxon>Basidiomycota</taxon>
        <taxon>Agaricomycotina</taxon>
        <taxon>Agaricomycetes</taxon>
        <taxon>Agaricomycetidae</taxon>
        <taxon>Agaricales</taxon>
        <taxon>Marasmiineae</taxon>
        <taxon>Mycenaceae</taxon>
        <taxon>Favolaschia</taxon>
    </lineage>
</organism>
<evidence type="ECO:0000313" key="3">
    <source>
        <dbReference type="Proteomes" id="UP001362999"/>
    </source>
</evidence>
<feature type="transmembrane region" description="Helical" evidence="1">
    <location>
        <begin position="118"/>
        <end position="136"/>
    </location>
</feature>
<sequence length="154" mass="17621">MGCVMEREREKGWGGFDVCCTRVEGVHCYRYSRYVLYRCISSYFFIPFVSSLMLFSRRSRSAANAIGYIRGTSSFDVLLASLKACSRSQYDSLVAASRVRIHTPTRLFFASDSRMKRTAAATQCLYDLVIFLALFVRRHPGLSSRALRSIPRRD</sequence>
<dbReference type="EMBL" id="JAWWNJ010000011">
    <property type="protein sequence ID" value="KAK7045013.1"/>
    <property type="molecule type" value="Genomic_DNA"/>
</dbReference>
<evidence type="ECO:0000313" key="2">
    <source>
        <dbReference type="EMBL" id="KAK7045013.1"/>
    </source>
</evidence>
<name>A0AAW0D0X2_9AGAR</name>
<feature type="transmembrane region" description="Helical" evidence="1">
    <location>
        <begin position="35"/>
        <end position="55"/>
    </location>
</feature>
<keyword evidence="1" id="KW-0472">Membrane</keyword>
<reference evidence="2 3" key="1">
    <citation type="journal article" date="2024" name="J Genomics">
        <title>Draft genome sequencing and assembly of Favolaschia claudopus CIRM-BRFM 2984 isolated from oak limbs.</title>
        <authorList>
            <person name="Navarro D."/>
            <person name="Drula E."/>
            <person name="Chaduli D."/>
            <person name="Cazenave R."/>
            <person name="Ahrendt S."/>
            <person name="Wang J."/>
            <person name="Lipzen A."/>
            <person name="Daum C."/>
            <person name="Barry K."/>
            <person name="Grigoriev I.V."/>
            <person name="Favel A."/>
            <person name="Rosso M.N."/>
            <person name="Martin F."/>
        </authorList>
    </citation>
    <scope>NUCLEOTIDE SEQUENCE [LARGE SCALE GENOMIC DNA]</scope>
    <source>
        <strain evidence="2 3">CIRM-BRFM 2984</strain>
    </source>
</reference>
<keyword evidence="3" id="KW-1185">Reference proteome</keyword>
<accession>A0AAW0D0X2</accession>